<gene>
    <name evidence="2" type="ORF">T190115A13A_170084</name>
</gene>
<evidence type="ECO:0000313" key="3">
    <source>
        <dbReference type="Proteomes" id="UP001497602"/>
    </source>
</evidence>
<dbReference type="EMBL" id="CAXJRC010000008">
    <property type="protein sequence ID" value="CAL2105661.1"/>
    <property type="molecule type" value="Genomic_DNA"/>
</dbReference>
<dbReference type="RefSeq" id="WP_348737467.1">
    <property type="nucleotide sequence ID" value="NZ_CAXJRC010000008.1"/>
</dbReference>
<keyword evidence="1" id="KW-1133">Transmembrane helix</keyword>
<proteinExistence type="predicted"/>
<organism evidence="2 3">
    <name type="scientific">Tenacibaculum vairaonense</name>
    <dbReference type="NCBI Taxonomy" id="3137860"/>
    <lineage>
        <taxon>Bacteria</taxon>
        <taxon>Pseudomonadati</taxon>
        <taxon>Bacteroidota</taxon>
        <taxon>Flavobacteriia</taxon>
        <taxon>Flavobacteriales</taxon>
        <taxon>Flavobacteriaceae</taxon>
        <taxon>Tenacibaculum</taxon>
    </lineage>
</organism>
<feature type="transmembrane region" description="Helical" evidence="1">
    <location>
        <begin position="36"/>
        <end position="56"/>
    </location>
</feature>
<feature type="transmembrane region" description="Helical" evidence="1">
    <location>
        <begin position="6"/>
        <end position="24"/>
    </location>
</feature>
<evidence type="ECO:0000256" key="1">
    <source>
        <dbReference type="SAM" id="Phobius"/>
    </source>
</evidence>
<name>A0ABM9PJ62_9FLAO</name>
<keyword evidence="3" id="KW-1185">Reference proteome</keyword>
<keyword evidence="1" id="KW-0472">Membrane</keyword>
<accession>A0ABM9PJ62</accession>
<feature type="transmembrane region" description="Helical" evidence="1">
    <location>
        <begin position="68"/>
        <end position="92"/>
    </location>
</feature>
<dbReference type="Proteomes" id="UP001497602">
    <property type="component" value="Unassembled WGS sequence"/>
</dbReference>
<sequence length="419" mass="46833">MINFLNDYLFGISLAIAIGILVAPRFFKKRFSKNHIAGLSITLGILGTFLGVFLGLLKFNPDNITESIPVLINGLKTAFLTSIAGLLTNIILKTKPTIYGFERDVESEKTDDVGEQIVNALQKLSNSISGDGESTMVTQLQKIRTTNSDGFEKLNASFTEFAERMIADNTQSLIDALTQVMKEFNTKINEQFGENFKELNGAVQAMLIWQKEYKIHVETLTEKFNLISSNLQNIDSSIQSTAESHTVIYKTNQLLNSLLNELSIEVSSFADIGIKAKENFPLIETNLNSLIQTSTNYVNKQVEQLKSQYEKFSISQQQILASYGSKLEQFSDSNTANFNKFSANQERLANSYEEALKKMINDNAERVQKLDAELGQELNKALESLGSNLTSLSQHFVNDYKPLTEKLKKVVELSKGIDV</sequence>
<comment type="caution">
    <text evidence="2">The sequence shown here is derived from an EMBL/GenBank/DDBJ whole genome shotgun (WGS) entry which is preliminary data.</text>
</comment>
<evidence type="ECO:0000313" key="2">
    <source>
        <dbReference type="EMBL" id="CAL2105661.1"/>
    </source>
</evidence>
<keyword evidence="1" id="KW-0812">Transmembrane</keyword>
<reference evidence="2 3" key="1">
    <citation type="submission" date="2024-05" db="EMBL/GenBank/DDBJ databases">
        <authorList>
            <person name="Duchaud E."/>
        </authorList>
    </citation>
    <scope>NUCLEOTIDE SEQUENCE [LARGE SCALE GENOMIC DNA]</scope>
    <source>
        <strain evidence="2">Ena-SAMPLE-TAB-13-05-2024-13:56:06:370-140305</strain>
    </source>
</reference>
<evidence type="ECO:0008006" key="4">
    <source>
        <dbReference type="Google" id="ProtNLM"/>
    </source>
</evidence>
<protein>
    <recommendedName>
        <fullName evidence="4">MotA/TolQ/ExbB proton channel domain-containing protein</fullName>
    </recommendedName>
</protein>